<gene>
    <name evidence="2" type="ORF">DFQ09_103451</name>
</gene>
<evidence type="ECO:0000313" key="3">
    <source>
        <dbReference type="Proteomes" id="UP000256919"/>
    </source>
</evidence>
<feature type="chain" id="PRO_5017598246" description="Peptidylprolyl isomerase" evidence="1">
    <location>
        <begin position="22"/>
        <end position="351"/>
    </location>
</feature>
<keyword evidence="1" id="KW-0732">Signal</keyword>
<comment type="caution">
    <text evidence="2">The sequence shown here is derived from an EMBL/GenBank/DDBJ whole genome shotgun (WGS) entry which is preliminary data.</text>
</comment>
<sequence>MKIKILKFSLLLMVLSTVVISCKSDDDNTVTFVEADRTEQQVKDRDSILLYLSTHYYNSGFFETGSNHKYADILIEGLADGEVVPDGHTLLLDAVTTHTTEYLEATYEYYVLNINQGGGDSSPTFVDKIRVRYEGSSVNDALEGNYEVFDSSVTPVDFNLQLGGFVTTSVIKAWQLVMPSFNVSSSYEIDEEGIFSFVNPGLGVMFVPSGLGYFSGSTTGSSYDNLIFKFELLQYEVEDHDGDGIPSYIEDLDNDLDVVNDDSDGDLSPDFVDVDDDGDLVLTRDELMPTTYTVDTSLNEDEPILAANEFEISRVKIGDIITIKTVTIVDSNNDGTPDYLDPTITINYNEI</sequence>
<dbReference type="InterPro" id="IPR046357">
    <property type="entry name" value="PPIase_dom_sf"/>
</dbReference>
<reference evidence="2 3" key="1">
    <citation type="submission" date="2018-07" db="EMBL/GenBank/DDBJ databases">
        <title>Genomic Encyclopedia of Type Strains, Phase III (KMG-III): the genomes of soil and plant-associated and newly described type strains.</title>
        <authorList>
            <person name="Whitman W."/>
        </authorList>
    </citation>
    <scope>NUCLEOTIDE SEQUENCE [LARGE SCALE GENOMIC DNA]</scope>
    <source>
        <strain evidence="2 3">CECT 7948</strain>
    </source>
</reference>
<evidence type="ECO:0000313" key="2">
    <source>
        <dbReference type="EMBL" id="REE25136.1"/>
    </source>
</evidence>
<dbReference type="Proteomes" id="UP000256919">
    <property type="component" value="Unassembled WGS sequence"/>
</dbReference>
<dbReference type="AlphaFoldDB" id="A0A3D9N0V2"/>
<evidence type="ECO:0008006" key="4">
    <source>
        <dbReference type="Google" id="ProtNLM"/>
    </source>
</evidence>
<dbReference type="OrthoDB" id="1424215at2"/>
<dbReference type="GO" id="GO:0003755">
    <property type="term" value="F:peptidyl-prolyl cis-trans isomerase activity"/>
    <property type="evidence" value="ECO:0007669"/>
    <property type="project" value="InterPro"/>
</dbReference>
<dbReference type="EMBL" id="QREI01000003">
    <property type="protein sequence ID" value="REE25136.1"/>
    <property type="molecule type" value="Genomic_DNA"/>
</dbReference>
<dbReference type="RefSeq" id="WP_115809667.1">
    <property type="nucleotide sequence ID" value="NZ_QREI01000003.1"/>
</dbReference>
<feature type="signal peptide" evidence="1">
    <location>
        <begin position="1"/>
        <end position="21"/>
    </location>
</feature>
<evidence type="ECO:0000256" key="1">
    <source>
        <dbReference type="SAM" id="SignalP"/>
    </source>
</evidence>
<keyword evidence="3" id="KW-1185">Reference proteome</keyword>
<dbReference type="PROSITE" id="PS51257">
    <property type="entry name" value="PROKAR_LIPOPROTEIN"/>
    <property type="match status" value="1"/>
</dbReference>
<dbReference type="Gene3D" id="3.10.50.40">
    <property type="match status" value="1"/>
</dbReference>
<organism evidence="2 3">
    <name type="scientific">Winogradskyella pacifica</name>
    <dbReference type="NCBI Taxonomy" id="664642"/>
    <lineage>
        <taxon>Bacteria</taxon>
        <taxon>Pseudomonadati</taxon>
        <taxon>Bacteroidota</taxon>
        <taxon>Flavobacteriia</taxon>
        <taxon>Flavobacteriales</taxon>
        <taxon>Flavobacteriaceae</taxon>
        <taxon>Winogradskyella</taxon>
    </lineage>
</organism>
<protein>
    <recommendedName>
        <fullName evidence="4">Peptidylprolyl isomerase</fullName>
    </recommendedName>
</protein>
<accession>A0A3D9N0V2</accession>
<proteinExistence type="predicted"/>
<name>A0A3D9N0V2_9FLAO</name>